<protein>
    <submittedName>
        <fullName evidence="1">Uncharacterized protein</fullName>
    </submittedName>
</protein>
<organism evidence="1 2">
    <name type="scientific">Armillaria luteobubalina</name>
    <dbReference type="NCBI Taxonomy" id="153913"/>
    <lineage>
        <taxon>Eukaryota</taxon>
        <taxon>Fungi</taxon>
        <taxon>Dikarya</taxon>
        <taxon>Basidiomycota</taxon>
        <taxon>Agaricomycotina</taxon>
        <taxon>Agaricomycetes</taxon>
        <taxon>Agaricomycetidae</taxon>
        <taxon>Agaricales</taxon>
        <taxon>Marasmiineae</taxon>
        <taxon>Physalacriaceae</taxon>
        <taxon>Armillaria</taxon>
    </lineage>
</organism>
<keyword evidence="2" id="KW-1185">Reference proteome</keyword>
<dbReference type="EMBL" id="JAUEPU010000003">
    <property type="protein sequence ID" value="KAK0503751.1"/>
    <property type="molecule type" value="Genomic_DNA"/>
</dbReference>
<evidence type="ECO:0000313" key="2">
    <source>
        <dbReference type="Proteomes" id="UP001175228"/>
    </source>
</evidence>
<sequence>MTLHWPSDLRFNPDIRITPLIPKFYEPGHKAEEHKQFSFNLTEGVGLLDGEYPEQIWASHNALGNSTKTVGPGTWQDLIDDHLGFWNWVKYCCMGLTLWKHYKVAIMEQNWQEEVHWGFTQSLLPYMVSECDDLCAAWEADKVPKMVLNPFCVQSDALTEDEVHKELAEEEEACRTSGGRAVHNMSPSAFMVFGLVLKGSQQKLCLEIKKLKANLMAHQDAHIAEQQSLLRVKIKKFKELCATYMPGLLQFVSETQEADHSSLGTVAEEVQLWLPSSIPADHRGQACGLLSDMEEHLCTAQCHDALNLVCHILHLKMWMVEYKNKNMRGQWDGT</sequence>
<gene>
    <name evidence="1" type="ORF">EDD18DRAFT_1062481</name>
</gene>
<name>A0AA39QKZ5_9AGAR</name>
<evidence type="ECO:0000313" key="1">
    <source>
        <dbReference type="EMBL" id="KAK0503751.1"/>
    </source>
</evidence>
<dbReference type="InterPro" id="IPR040521">
    <property type="entry name" value="KDZ"/>
</dbReference>
<dbReference type="Proteomes" id="UP001175228">
    <property type="component" value="Unassembled WGS sequence"/>
</dbReference>
<comment type="caution">
    <text evidence="1">The sequence shown here is derived from an EMBL/GenBank/DDBJ whole genome shotgun (WGS) entry which is preliminary data.</text>
</comment>
<accession>A0AA39QKZ5</accession>
<proteinExistence type="predicted"/>
<dbReference type="Pfam" id="PF18758">
    <property type="entry name" value="KDZ"/>
    <property type="match status" value="1"/>
</dbReference>
<dbReference type="AlphaFoldDB" id="A0AA39QKZ5"/>
<reference evidence="1" key="1">
    <citation type="submission" date="2023-06" db="EMBL/GenBank/DDBJ databases">
        <authorList>
            <consortium name="Lawrence Berkeley National Laboratory"/>
            <person name="Ahrendt S."/>
            <person name="Sahu N."/>
            <person name="Indic B."/>
            <person name="Wong-Bajracharya J."/>
            <person name="Merenyi Z."/>
            <person name="Ke H.-M."/>
            <person name="Monk M."/>
            <person name="Kocsube S."/>
            <person name="Drula E."/>
            <person name="Lipzen A."/>
            <person name="Balint B."/>
            <person name="Henrissat B."/>
            <person name="Andreopoulos B."/>
            <person name="Martin F.M."/>
            <person name="Harder C.B."/>
            <person name="Rigling D."/>
            <person name="Ford K.L."/>
            <person name="Foster G.D."/>
            <person name="Pangilinan J."/>
            <person name="Papanicolaou A."/>
            <person name="Barry K."/>
            <person name="LaButti K."/>
            <person name="Viragh M."/>
            <person name="Koriabine M."/>
            <person name="Yan M."/>
            <person name="Riley R."/>
            <person name="Champramary S."/>
            <person name="Plett K.L."/>
            <person name="Tsai I.J."/>
            <person name="Slot J."/>
            <person name="Sipos G."/>
            <person name="Plett J."/>
            <person name="Nagy L.G."/>
            <person name="Grigoriev I.V."/>
        </authorList>
    </citation>
    <scope>NUCLEOTIDE SEQUENCE</scope>
    <source>
        <strain evidence="1">HWK02</strain>
    </source>
</reference>